<accession>A0A142JVB0</accession>
<dbReference type="Proteomes" id="UP000075238">
    <property type="component" value="Chromosome 2"/>
</dbReference>
<dbReference type="SUPFAM" id="SSF51735">
    <property type="entry name" value="NAD(P)-binding Rossmann-fold domains"/>
    <property type="match status" value="1"/>
</dbReference>
<keyword evidence="1" id="KW-0560">Oxidoreductase</keyword>
<dbReference type="Pfam" id="PF00107">
    <property type="entry name" value="ADH_zinc_N"/>
    <property type="match status" value="1"/>
</dbReference>
<feature type="domain" description="Oxidoreductase N-terminal" evidence="3">
    <location>
        <begin position="13"/>
        <end position="115"/>
    </location>
</feature>
<dbReference type="Gene3D" id="3.90.180.10">
    <property type="entry name" value="Medium-chain alcohol dehydrogenases, catalytic domain"/>
    <property type="match status" value="1"/>
</dbReference>
<sequence>MNVTRNLNQPVNRQWLMSRRPVGDLSPEDFQYKEGPVPEPGDGEVLLRTLYFGFDATQRLWMTEDGGYMPPQAPGTPVRTMGIGQVVTSRHPDYKEGDLVDGFMTWEDYLVVRPESGPWPLRVLPKANYPLSWNLGMFGVGGLTAYFGTADVLRVQQGDTVVVSAATGATGFVVGGIAKALGAKKVIGFAGGADKCRWIVESGHYDAAIDYKSDDIAVRLRELCPDGVDAYYDNVGGDILDEMFLHMKPRGRMVICGAMSQGYADLNFQGPKNYGQIVTKMLRVEGVHLFYFADRIEQGAKQLAEWVQQGKLRVEEDVHEGFEKAPALLMSVFTGKNPGKLILKAGDPV</sequence>
<organism evidence="4 5">
    <name type="scientific">Cupriavidus nantongensis</name>
    <dbReference type="NCBI Taxonomy" id="1796606"/>
    <lineage>
        <taxon>Bacteria</taxon>
        <taxon>Pseudomonadati</taxon>
        <taxon>Pseudomonadota</taxon>
        <taxon>Betaproteobacteria</taxon>
        <taxon>Burkholderiales</taxon>
        <taxon>Burkholderiaceae</taxon>
        <taxon>Cupriavidus</taxon>
    </lineage>
</organism>
<dbReference type="InterPro" id="IPR045010">
    <property type="entry name" value="MDR_fam"/>
</dbReference>
<proteinExistence type="predicted"/>
<reference evidence="4 5" key="1">
    <citation type="submission" date="2016-03" db="EMBL/GenBank/DDBJ databases">
        <title>Complete genome sequence of a novel chlorpyrifos degrading bacterium, Cupriavidus nantongensis sp. X1.</title>
        <authorList>
            <person name="Fang L."/>
        </authorList>
    </citation>
    <scope>NUCLEOTIDE SEQUENCE [LARGE SCALE GENOMIC DNA]</scope>
    <source>
        <strain evidence="4 5">X1</strain>
    </source>
</reference>
<evidence type="ECO:0000256" key="1">
    <source>
        <dbReference type="ARBA" id="ARBA00023002"/>
    </source>
</evidence>
<dbReference type="InterPro" id="IPR036291">
    <property type="entry name" value="NAD(P)-bd_dom_sf"/>
</dbReference>
<dbReference type="EMBL" id="CP014845">
    <property type="protein sequence ID" value="AMR82022.1"/>
    <property type="molecule type" value="Genomic_DNA"/>
</dbReference>
<dbReference type="STRING" id="1796606.A2G96_30310"/>
<gene>
    <name evidence="4" type="ORF">A2G96_30310</name>
</gene>
<dbReference type="CDD" id="cd05288">
    <property type="entry name" value="PGDH"/>
    <property type="match status" value="1"/>
</dbReference>
<evidence type="ECO:0000313" key="4">
    <source>
        <dbReference type="EMBL" id="AMR82022.1"/>
    </source>
</evidence>
<dbReference type="InterPro" id="IPR041694">
    <property type="entry name" value="ADH_N_2"/>
</dbReference>
<evidence type="ECO:0000259" key="3">
    <source>
        <dbReference type="Pfam" id="PF16884"/>
    </source>
</evidence>
<name>A0A142JVB0_9BURK</name>
<dbReference type="PANTHER" id="PTHR43205">
    <property type="entry name" value="PROSTAGLANDIN REDUCTASE"/>
    <property type="match status" value="1"/>
</dbReference>
<feature type="domain" description="Alcohol dehydrogenase-like C-terminal" evidence="2">
    <location>
        <begin position="171"/>
        <end position="298"/>
    </location>
</feature>
<dbReference type="GO" id="GO:0016628">
    <property type="term" value="F:oxidoreductase activity, acting on the CH-CH group of donors, NAD or NADP as acceptor"/>
    <property type="evidence" value="ECO:0007669"/>
    <property type="project" value="InterPro"/>
</dbReference>
<dbReference type="PANTHER" id="PTHR43205:SF42">
    <property type="entry name" value="ALCOHOL DEHYDROGENASE, ZINC-CONTAINING (AFU_ORTHOLOGUE AFUA_7G04530)"/>
    <property type="match status" value="1"/>
</dbReference>
<dbReference type="FunFam" id="3.40.50.720:FF:000121">
    <property type="entry name" value="Prostaglandin reductase 2"/>
    <property type="match status" value="1"/>
</dbReference>
<dbReference type="SUPFAM" id="SSF50129">
    <property type="entry name" value="GroES-like"/>
    <property type="match status" value="1"/>
</dbReference>
<dbReference type="AlphaFoldDB" id="A0A142JVB0"/>
<keyword evidence="5" id="KW-1185">Reference proteome</keyword>
<dbReference type="InterPro" id="IPR011032">
    <property type="entry name" value="GroES-like_sf"/>
</dbReference>
<evidence type="ECO:0000313" key="5">
    <source>
        <dbReference type="Proteomes" id="UP000075238"/>
    </source>
</evidence>
<dbReference type="Gene3D" id="3.40.50.720">
    <property type="entry name" value="NAD(P)-binding Rossmann-like Domain"/>
    <property type="match status" value="1"/>
</dbReference>
<evidence type="ECO:0000259" key="2">
    <source>
        <dbReference type="Pfam" id="PF00107"/>
    </source>
</evidence>
<dbReference type="Pfam" id="PF16884">
    <property type="entry name" value="ADH_N_2"/>
    <property type="match status" value="1"/>
</dbReference>
<protein>
    <submittedName>
        <fullName evidence="4">NADP-dependent oxidoreductase</fullName>
    </submittedName>
</protein>
<dbReference type="InterPro" id="IPR013149">
    <property type="entry name" value="ADH-like_C"/>
</dbReference>
<dbReference type="KEGG" id="cnan:A2G96_30310"/>